<dbReference type="InterPro" id="IPR012818">
    <property type="entry name" value="CbiE"/>
</dbReference>
<dbReference type="InterPro" id="IPR035996">
    <property type="entry name" value="4pyrrol_Methylase_sf"/>
</dbReference>
<dbReference type="InterPro" id="IPR050714">
    <property type="entry name" value="Cobalamin_biosynth_MTase"/>
</dbReference>
<dbReference type="EMBL" id="FQZU01000030">
    <property type="protein sequence ID" value="SHK66291.1"/>
    <property type="molecule type" value="Genomic_DNA"/>
</dbReference>
<keyword evidence="2" id="KW-0169">Cobalamin biosynthesis</keyword>
<keyword evidence="8" id="KW-1185">Reference proteome</keyword>
<dbReference type="CDD" id="cd02440">
    <property type="entry name" value="AdoMet_MTases"/>
    <property type="match status" value="1"/>
</dbReference>
<dbReference type="SUPFAM" id="SSF53790">
    <property type="entry name" value="Tetrapyrrole methylase"/>
    <property type="match status" value="1"/>
</dbReference>
<evidence type="ECO:0000256" key="4">
    <source>
        <dbReference type="ARBA" id="ARBA00022679"/>
    </source>
</evidence>
<dbReference type="GO" id="GO:0008276">
    <property type="term" value="F:protein methyltransferase activity"/>
    <property type="evidence" value="ECO:0007669"/>
    <property type="project" value="InterPro"/>
</dbReference>
<dbReference type="PIRSF" id="PIRSF036428">
    <property type="entry name" value="CobL"/>
    <property type="match status" value="1"/>
</dbReference>
<evidence type="ECO:0000256" key="2">
    <source>
        <dbReference type="ARBA" id="ARBA00022573"/>
    </source>
</evidence>
<gene>
    <name evidence="7" type="ORF">SAMN02745216_03842</name>
</gene>
<evidence type="ECO:0000256" key="1">
    <source>
        <dbReference type="ARBA" id="ARBA00004953"/>
    </source>
</evidence>
<dbReference type="GO" id="GO:0009236">
    <property type="term" value="P:cobalamin biosynthetic process"/>
    <property type="evidence" value="ECO:0007669"/>
    <property type="project" value="UniProtKB-UniPathway"/>
</dbReference>
<dbReference type="SUPFAM" id="SSF53335">
    <property type="entry name" value="S-adenosyl-L-methionine-dependent methyltransferases"/>
    <property type="match status" value="1"/>
</dbReference>
<dbReference type="GO" id="GO:0032259">
    <property type="term" value="P:methylation"/>
    <property type="evidence" value="ECO:0007669"/>
    <property type="project" value="UniProtKB-KW"/>
</dbReference>
<dbReference type="InterPro" id="IPR014777">
    <property type="entry name" value="4pyrrole_Mease_sub1"/>
</dbReference>
<dbReference type="OrthoDB" id="9787825at2"/>
<dbReference type="InterPro" id="IPR014776">
    <property type="entry name" value="4pyrrole_Mease_sub2"/>
</dbReference>
<dbReference type="InterPro" id="IPR014008">
    <property type="entry name" value="Cbl_synth_MTase_CbiT"/>
</dbReference>
<dbReference type="NCBIfam" id="TIGR02469">
    <property type="entry name" value="CbiT"/>
    <property type="match status" value="1"/>
</dbReference>
<keyword evidence="5" id="KW-0949">S-adenosyl-L-methionine</keyword>
<dbReference type="PANTHER" id="PTHR43182:SF1">
    <property type="entry name" value="COBALT-PRECORRIN-7 C(5)-METHYLTRANSFERASE"/>
    <property type="match status" value="1"/>
</dbReference>
<dbReference type="PANTHER" id="PTHR43182">
    <property type="entry name" value="COBALT-PRECORRIN-6B C(15)-METHYLTRANSFERASE (DECARBOXYLATING)"/>
    <property type="match status" value="1"/>
</dbReference>
<keyword evidence="3 7" id="KW-0489">Methyltransferase</keyword>
<evidence type="ECO:0000313" key="7">
    <source>
        <dbReference type="EMBL" id="SHK66291.1"/>
    </source>
</evidence>
<dbReference type="Pfam" id="PF00590">
    <property type="entry name" value="TP_methylase"/>
    <property type="match status" value="1"/>
</dbReference>
<keyword evidence="4 7" id="KW-0808">Transferase</keyword>
<name>A0A1M6UAW2_9BACT</name>
<evidence type="ECO:0000256" key="3">
    <source>
        <dbReference type="ARBA" id="ARBA00022603"/>
    </source>
</evidence>
<dbReference type="NCBIfam" id="TIGR02467">
    <property type="entry name" value="CbiE"/>
    <property type="match status" value="1"/>
</dbReference>
<dbReference type="CDD" id="cd11644">
    <property type="entry name" value="Precorrin-6Y-MT"/>
    <property type="match status" value="1"/>
</dbReference>
<evidence type="ECO:0000313" key="8">
    <source>
        <dbReference type="Proteomes" id="UP000183994"/>
    </source>
</evidence>
<dbReference type="InterPro" id="IPR000878">
    <property type="entry name" value="4pyrrol_Mease"/>
</dbReference>
<dbReference type="UniPathway" id="UPA00148"/>
<dbReference type="InterPro" id="IPR029063">
    <property type="entry name" value="SAM-dependent_MTases_sf"/>
</dbReference>
<accession>A0A1M6UAW2</accession>
<reference evidence="8" key="1">
    <citation type="submission" date="2016-11" db="EMBL/GenBank/DDBJ databases">
        <authorList>
            <person name="Varghese N."/>
            <person name="Submissions S."/>
        </authorList>
    </citation>
    <scope>NUCLEOTIDE SEQUENCE [LARGE SCALE GENOMIC DNA]</scope>
    <source>
        <strain evidence="8">DSM 16219</strain>
    </source>
</reference>
<protein>
    <submittedName>
        <fullName evidence="7">Precorrin-6Y C5,15-methyltransferase (Decarboxylating)</fullName>
    </submittedName>
</protein>
<dbReference type="STRING" id="1121393.SAMN02745216_03842"/>
<sequence length="405" mass="44037">MSNRVQVVGMGLSPRDLTQTHLEIIQQAQVLVGGKRHLESFEGVDAIKREIAGPISELVDFIKESMADKRVVVLASGDPLFFGIGKTLINRLGAENVVIHPNVTSMAAAFARLNLPWQEAYWVSLHGKKGLSPLKKAMDEHDLLCVLTDPANSPEVIAEVVRKHGYSWNMRVLEKLGDDEEKVSQIDPCAFDFAAFAQPNVVVLQKGDLSDPPGPLRLGTPDHWFIHEKGLITKAPVRTLSLSMLQLEPAHILWDLGAGSGSVGLEAALFLPRGFVYAVEKNPARVGQIQANAERFNVKNLSVLQADAPEGLDGLPRPDRVFIGGGGKGLSDVLGAAMQALNHEGNIVINTVLLETLNQAVSLLEEKGFAVSLTQAQISQSKNMPWGRRMEALNPVWIIMGEKGK</sequence>
<feature type="domain" description="Tetrapyrrole methylase" evidence="6">
    <location>
        <begin position="5"/>
        <end position="183"/>
    </location>
</feature>
<comment type="pathway">
    <text evidence="1">Cofactor biosynthesis; adenosylcobalamin biosynthesis.</text>
</comment>
<dbReference type="Pfam" id="PF03602">
    <property type="entry name" value="Cons_hypoth95"/>
    <property type="match status" value="1"/>
</dbReference>
<dbReference type="Gene3D" id="3.30.950.10">
    <property type="entry name" value="Methyltransferase, Cobalt-precorrin-4 Transmethylase, Domain 2"/>
    <property type="match status" value="1"/>
</dbReference>
<dbReference type="InterPro" id="IPR006365">
    <property type="entry name" value="Cbl_synth_CobL"/>
</dbReference>
<dbReference type="AlphaFoldDB" id="A0A1M6UAW2"/>
<evidence type="ECO:0000256" key="5">
    <source>
        <dbReference type="ARBA" id="ARBA00022691"/>
    </source>
</evidence>
<dbReference type="Proteomes" id="UP000183994">
    <property type="component" value="Unassembled WGS sequence"/>
</dbReference>
<dbReference type="Gene3D" id="3.40.50.150">
    <property type="entry name" value="Vaccinia Virus protein VP39"/>
    <property type="match status" value="1"/>
</dbReference>
<evidence type="ECO:0000259" key="6">
    <source>
        <dbReference type="Pfam" id="PF00590"/>
    </source>
</evidence>
<organism evidence="7 8">
    <name type="scientific">Desulfatibacillum alkenivorans DSM 16219</name>
    <dbReference type="NCBI Taxonomy" id="1121393"/>
    <lineage>
        <taxon>Bacteria</taxon>
        <taxon>Pseudomonadati</taxon>
        <taxon>Thermodesulfobacteriota</taxon>
        <taxon>Desulfobacteria</taxon>
        <taxon>Desulfobacterales</taxon>
        <taxon>Desulfatibacillaceae</taxon>
        <taxon>Desulfatibacillum</taxon>
    </lineage>
</organism>
<proteinExistence type="predicted"/>
<dbReference type="RefSeq" id="WP_073477885.1">
    <property type="nucleotide sequence ID" value="NZ_FQZU01000030.1"/>
</dbReference>
<dbReference type="Gene3D" id="3.40.1010.10">
    <property type="entry name" value="Cobalt-precorrin-4 Transmethylase, Domain 1"/>
    <property type="match status" value="1"/>
</dbReference>